<sequence>KLHIPVLAAEAESPWAEGAFTELPLYAGRTKPEVPTMSPESEQPDDTGGPASPVTMSYCTSPHFTLALIDPRSQRLSGLVDHDMANGEKEVSRISCIWSLAFGSCHSCELSCVGAADDTCAVVTLQIHPEFSFED</sequence>
<feature type="non-terminal residue" evidence="2">
    <location>
        <position position="1"/>
    </location>
</feature>
<accession>A0A1A6H8B2</accession>
<evidence type="ECO:0000313" key="2">
    <source>
        <dbReference type="EMBL" id="OBS73837.1"/>
    </source>
</evidence>
<feature type="region of interest" description="Disordered" evidence="1">
    <location>
        <begin position="30"/>
        <end position="54"/>
    </location>
</feature>
<protein>
    <submittedName>
        <fullName evidence="2">Uncharacterized protein</fullName>
    </submittedName>
</protein>
<evidence type="ECO:0000313" key="3">
    <source>
        <dbReference type="Proteomes" id="UP000092124"/>
    </source>
</evidence>
<dbReference type="EMBL" id="LZPO01044612">
    <property type="protein sequence ID" value="OBS73837.1"/>
    <property type="molecule type" value="Genomic_DNA"/>
</dbReference>
<reference evidence="2 3" key="1">
    <citation type="submission" date="2016-06" db="EMBL/GenBank/DDBJ databases">
        <title>The Draft Genome Sequence and Annotation of the Desert Woodrat Neotoma lepida.</title>
        <authorList>
            <person name="Campbell M."/>
            <person name="Oakeson K.F."/>
            <person name="Yandell M."/>
            <person name="Halpert J.R."/>
            <person name="Dearing D."/>
        </authorList>
    </citation>
    <scope>NUCLEOTIDE SEQUENCE [LARGE SCALE GENOMIC DNA]</scope>
    <source>
        <strain evidence="2">417</strain>
        <tissue evidence="2">Liver</tissue>
    </source>
</reference>
<proteinExistence type="predicted"/>
<evidence type="ECO:0000256" key="1">
    <source>
        <dbReference type="SAM" id="MobiDB-lite"/>
    </source>
</evidence>
<comment type="caution">
    <text evidence="2">The sequence shown here is derived from an EMBL/GenBank/DDBJ whole genome shotgun (WGS) entry which is preliminary data.</text>
</comment>
<feature type="non-terminal residue" evidence="2">
    <location>
        <position position="135"/>
    </location>
</feature>
<dbReference type="Proteomes" id="UP000092124">
    <property type="component" value="Unassembled WGS sequence"/>
</dbReference>
<keyword evidence="3" id="KW-1185">Reference proteome</keyword>
<name>A0A1A6H8B2_NEOLE</name>
<gene>
    <name evidence="2" type="ORF">A6R68_15625</name>
</gene>
<dbReference type="AlphaFoldDB" id="A0A1A6H8B2"/>
<organism evidence="2 3">
    <name type="scientific">Neotoma lepida</name>
    <name type="common">Desert woodrat</name>
    <dbReference type="NCBI Taxonomy" id="56216"/>
    <lineage>
        <taxon>Eukaryota</taxon>
        <taxon>Metazoa</taxon>
        <taxon>Chordata</taxon>
        <taxon>Craniata</taxon>
        <taxon>Vertebrata</taxon>
        <taxon>Euteleostomi</taxon>
        <taxon>Mammalia</taxon>
        <taxon>Eutheria</taxon>
        <taxon>Euarchontoglires</taxon>
        <taxon>Glires</taxon>
        <taxon>Rodentia</taxon>
        <taxon>Myomorpha</taxon>
        <taxon>Muroidea</taxon>
        <taxon>Cricetidae</taxon>
        <taxon>Neotominae</taxon>
        <taxon>Neotoma</taxon>
    </lineage>
</organism>